<dbReference type="AlphaFoldDB" id="A0A563W1F2"/>
<gene>
    <name evidence="2" type="ORF">H1P_6150002</name>
</gene>
<name>A0A563W1F2_9CYAN</name>
<proteinExistence type="predicted"/>
<keyword evidence="3" id="KW-1185">Reference proteome</keyword>
<keyword evidence="1" id="KW-0472">Membrane</keyword>
<evidence type="ECO:0000313" key="2">
    <source>
        <dbReference type="EMBL" id="VEP17486.1"/>
    </source>
</evidence>
<organism evidence="2 3">
    <name type="scientific">Hyella patelloides LEGE 07179</name>
    <dbReference type="NCBI Taxonomy" id="945734"/>
    <lineage>
        <taxon>Bacteria</taxon>
        <taxon>Bacillati</taxon>
        <taxon>Cyanobacteriota</taxon>
        <taxon>Cyanophyceae</taxon>
        <taxon>Pleurocapsales</taxon>
        <taxon>Hyellaceae</taxon>
        <taxon>Hyella</taxon>
    </lineage>
</organism>
<reference evidence="2 3" key="1">
    <citation type="submission" date="2019-01" db="EMBL/GenBank/DDBJ databases">
        <authorList>
            <person name="Brito A."/>
        </authorList>
    </citation>
    <scope>NUCLEOTIDE SEQUENCE [LARGE SCALE GENOMIC DNA]</scope>
    <source>
        <strain evidence="2">1</strain>
    </source>
</reference>
<accession>A0A563W1F2</accession>
<evidence type="ECO:0000256" key="1">
    <source>
        <dbReference type="SAM" id="Phobius"/>
    </source>
</evidence>
<dbReference type="EMBL" id="CAACVJ010000574">
    <property type="protein sequence ID" value="VEP17486.1"/>
    <property type="molecule type" value="Genomic_DNA"/>
</dbReference>
<feature type="transmembrane region" description="Helical" evidence="1">
    <location>
        <begin position="24"/>
        <end position="44"/>
    </location>
</feature>
<protein>
    <submittedName>
        <fullName evidence="2">Uncharacterized protein</fullName>
    </submittedName>
</protein>
<dbReference type="Proteomes" id="UP000320055">
    <property type="component" value="Unassembled WGS sequence"/>
</dbReference>
<sequence>MPNHKICLDNENKIVEVIPMFERAAIFSAFLVLIGFGASGVKFLQFTGLEAEPPLAIFQEMFPPIDTTN</sequence>
<keyword evidence="1" id="KW-0812">Transmembrane</keyword>
<evidence type="ECO:0000313" key="3">
    <source>
        <dbReference type="Proteomes" id="UP000320055"/>
    </source>
</evidence>
<dbReference type="RefSeq" id="WP_144875869.1">
    <property type="nucleotide sequence ID" value="NZ_LR214349.1"/>
</dbReference>
<keyword evidence="1" id="KW-1133">Transmembrane helix</keyword>